<keyword evidence="1" id="KW-0732">Signal</keyword>
<feature type="chain" id="PRO_5035586170" description="ShKT domain-containing protein" evidence="1">
    <location>
        <begin position="30"/>
        <end position="151"/>
    </location>
</feature>
<dbReference type="Pfam" id="PF01549">
    <property type="entry name" value="ShK"/>
    <property type="match status" value="1"/>
</dbReference>
<evidence type="ECO:0000259" key="2">
    <source>
        <dbReference type="PROSITE" id="PS51670"/>
    </source>
</evidence>
<evidence type="ECO:0000256" key="1">
    <source>
        <dbReference type="SAM" id="SignalP"/>
    </source>
</evidence>
<accession>A0A6U9W980</accession>
<gene>
    <name evidence="3" type="ORF">PAUS00366_LOCUS3109</name>
    <name evidence="4" type="ORF">PAUS00366_LOCUS3112</name>
    <name evidence="5" type="ORF">PAUS00366_LOCUS3114</name>
</gene>
<evidence type="ECO:0000313" key="5">
    <source>
        <dbReference type="EMBL" id="CAE0710387.1"/>
    </source>
</evidence>
<evidence type="ECO:0000313" key="3">
    <source>
        <dbReference type="EMBL" id="CAE0710382.1"/>
    </source>
</evidence>
<evidence type="ECO:0000313" key="4">
    <source>
        <dbReference type="EMBL" id="CAE0710385.1"/>
    </source>
</evidence>
<name>A0A6U9W980_9STRA</name>
<feature type="signal peptide" evidence="1">
    <location>
        <begin position="1"/>
        <end position="29"/>
    </location>
</feature>
<feature type="domain" description="ShKT" evidence="2">
    <location>
        <begin position="108"/>
        <end position="142"/>
    </location>
</feature>
<dbReference type="AlphaFoldDB" id="A0A6U9W980"/>
<dbReference type="InterPro" id="IPR003582">
    <property type="entry name" value="ShKT_dom"/>
</dbReference>
<reference evidence="4" key="1">
    <citation type="submission" date="2021-01" db="EMBL/GenBank/DDBJ databases">
        <authorList>
            <person name="Corre E."/>
            <person name="Pelletier E."/>
            <person name="Niang G."/>
            <person name="Scheremetjew M."/>
            <person name="Finn R."/>
            <person name="Kale V."/>
            <person name="Holt S."/>
            <person name="Cochrane G."/>
            <person name="Meng A."/>
            <person name="Brown T."/>
            <person name="Cohen L."/>
        </authorList>
    </citation>
    <scope>NUCLEOTIDE SEQUENCE</scope>
    <source>
        <strain evidence="4">10249 10 AB</strain>
    </source>
</reference>
<dbReference type="SMART" id="SM00254">
    <property type="entry name" value="ShKT"/>
    <property type="match status" value="1"/>
</dbReference>
<organism evidence="4">
    <name type="scientific">Pseudo-nitzschia australis</name>
    <dbReference type="NCBI Taxonomy" id="44445"/>
    <lineage>
        <taxon>Eukaryota</taxon>
        <taxon>Sar</taxon>
        <taxon>Stramenopiles</taxon>
        <taxon>Ochrophyta</taxon>
        <taxon>Bacillariophyta</taxon>
        <taxon>Bacillariophyceae</taxon>
        <taxon>Bacillariophycidae</taxon>
        <taxon>Bacillariales</taxon>
        <taxon>Bacillariaceae</taxon>
        <taxon>Pseudo-nitzschia</taxon>
    </lineage>
</organism>
<dbReference type="PROSITE" id="PS51670">
    <property type="entry name" value="SHKT"/>
    <property type="match status" value="1"/>
</dbReference>
<proteinExistence type="predicted"/>
<sequence>MASLNILLSHRSILIAMLVFVLMTKMTSTGLSTDVCIDVGEEEMTCTREVLEIRTLYDDVSINVGVTQRIDGSDSEKQAVRDVLKHMDNYFFHEVLALPEYEHARSRCKNSNELCAFWSSVGECESNRVFMLTNCPAACRFCLLLHSGLAS</sequence>
<dbReference type="EMBL" id="HBIX01003986">
    <property type="protein sequence ID" value="CAE0710385.1"/>
    <property type="molecule type" value="Transcribed_RNA"/>
</dbReference>
<dbReference type="EMBL" id="HBIX01003988">
    <property type="protein sequence ID" value="CAE0710387.1"/>
    <property type="molecule type" value="Transcribed_RNA"/>
</dbReference>
<protein>
    <recommendedName>
        <fullName evidence="2">ShKT domain-containing protein</fullName>
    </recommendedName>
</protein>
<dbReference type="EMBL" id="HBIX01003983">
    <property type="protein sequence ID" value="CAE0710382.1"/>
    <property type="molecule type" value="Transcribed_RNA"/>
</dbReference>